<protein>
    <recommendedName>
        <fullName evidence="4">HTH araC/xylS-type domain-containing protein</fullName>
    </recommendedName>
</protein>
<dbReference type="Gene3D" id="1.10.10.60">
    <property type="entry name" value="Homeodomain-like"/>
    <property type="match status" value="1"/>
</dbReference>
<dbReference type="GO" id="GO:0043565">
    <property type="term" value="F:sequence-specific DNA binding"/>
    <property type="evidence" value="ECO:0007669"/>
    <property type="project" value="InterPro"/>
</dbReference>
<keyword evidence="1" id="KW-0805">Transcription regulation</keyword>
<dbReference type="GO" id="GO:0003700">
    <property type="term" value="F:DNA-binding transcription factor activity"/>
    <property type="evidence" value="ECO:0007669"/>
    <property type="project" value="InterPro"/>
</dbReference>
<dbReference type="PANTHER" id="PTHR43280">
    <property type="entry name" value="ARAC-FAMILY TRANSCRIPTIONAL REGULATOR"/>
    <property type="match status" value="1"/>
</dbReference>
<dbReference type="Pfam" id="PF12833">
    <property type="entry name" value="HTH_18"/>
    <property type="match status" value="1"/>
</dbReference>
<dbReference type="Proteomes" id="UP000621454">
    <property type="component" value="Unassembled WGS sequence"/>
</dbReference>
<feature type="domain" description="HTH araC/xylS-type" evidence="4">
    <location>
        <begin position="97"/>
        <end position="196"/>
    </location>
</feature>
<dbReference type="InterPro" id="IPR009057">
    <property type="entry name" value="Homeodomain-like_sf"/>
</dbReference>
<keyword evidence="2" id="KW-0238">DNA-binding</keyword>
<dbReference type="PROSITE" id="PS01124">
    <property type="entry name" value="HTH_ARAC_FAMILY_2"/>
    <property type="match status" value="1"/>
</dbReference>
<comment type="caution">
    <text evidence="5">The sequence shown here is derived from an EMBL/GenBank/DDBJ whole genome shotgun (WGS) entry which is preliminary data.</text>
</comment>
<evidence type="ECO:0000313" key="5">
    <source>
        <dbReference type="EMBL" id="GGB48473.1"/>
    </source>
</evidence>
<organism evidence="5 6">
    <name type="scientific">Gordonia jinhuaensis</name>
    <dbReference type="NCBI Taxonomy" id="1517702"/>
    <lineage>
        <taxon>Bacteria</taxon>
        <taxon>Bacillati</taxon>
        <taxon>Actinomycetota</taxon>
        <taxon>Actinomycetes</taxon>
        <taxon>Mycobacteriales</taxon>
        <taxon>Gordoniaceae</taxon>
        <taxon>Gordonia</taxon>
    </lineage>
</organism>
<dbReference type="InterPro" id="IPR018060">
    <property type="entry name" value="HTH_AraC"/>
</dbReference>
<dbReference type="SMART" id="SM00342">
    <property type="entry name" value="HTH_ARAC"/>
    <property type="match status" value="1"/>
</dbReference>
<dbReference type="InterPro" id="IPR020449">
    <property type="entry name" value="Tscrpt_reg_AraC-type_HTH"/>
</dbReference>
<reference evidence="5" key="2">
    <citation type="submission" date="2020-09" db="EMBL/GenBank/DDBJ databases">
        <authorList>
            <person name="Sun Q."/>
            <person name="Zhou Y."/>
        </authorList>
    </citation>
    <scope>NUCLEOTIDE SEQUENCE</scope>
    <source>
        <strain evidence="5">CGMCC 1.12827</strain>
    </source>
</reference>
<dbReference type="EMBL" id="BMGC01000072">
    <property type="protein sequence ID" value="GGB48473.1"/>
    <property type="molecule type" value="Genomic_DNA"/>
</dbReference>
<dbReference type="SUPFAM" id="SSF46689">
    <property type="entry name" value="Homeodomain-like"/>
    <property type="match status" value="1"/>
</dbReference>
<evidence type="ECO:0000256" key="2">
    <source>
        <dbReference type="ARBA" id="ARBA00023125"/>
    </source>
</evidence>
<keyword evidence="6" id="KW-1185">Reference proteome</keyword>
<evidence type="ECO:0000256" key="3">
    <source>
        <dbReference type="ARBA" id="ARBA00023163"/>
    </source>
</evidence>
<reference evidence="5" key="1">
    <citation type="journal article" date="2014" name="Int. J. Syst. Evol. Microbiol.">
        <title>Complete genome sequence of Corynebacterium casei LMG S-19264T (=DSM 44701T), isolated from a smear-ripened cheese.</title>
        <authorList>
            <consortium name="US DOE Joint Genome Institute (JGI-PGF)"/>
            <person name="Walter F."/>
            <person name="Albersmeier A."/>
            <person name="Kalinowski J."/>
            <person name="Ruckert C."/>
        </authorList>
    </citation>
    <scope>NUCLEOTIDE SEQUENCE</scope>
    <source>
        <strain evidence="5">CGMCC 1.12827</strain>
    </source>
</reference>
<evidence type="ECO:0000256" key="1">
    <source>
        <dbReference type="ARBA" id="ARBA00023015"/>
    </source>
</evidence>
<gene>
    <name evidence="5" type="ORF">GCM10011489_39500</name>
</gene>
<dbReference type="AlphaFoldDB" id="A0A916TKA2"/>
<evidence type="ECO:0000259" key="4">
    <source>
        <dbReference type="PROSITE" id="PS01124"/>
    </source>
</evidence>
<dbReference type="PANTHER" id="PTHR43280:SF28">
    <property type="entry name" value="HTH-TYPE TRANSCRIPTIONAL ACTIVATOR RHAS"/>
    <property type="match status" value="1"/>
</dbReference>
<name>A0A916TKA2_9ACTN</name>
<keyword evidence="3" id="KW-0804">Transcription</keyword>
<evidence type="ECO:0000313" key="6">
    <source>
        <dbReference type="Proteomes" id="UP000621454"/>
    </source>
</evidence>
<dbReference type="PRINTS" id="PR00032">
    <property type="entry name" value="HTHARAC"/>
</dbReference>
<proteinExistence type="predicted"/>
<sequence>MRADGPYEQVVVQVGADRAFALAGMDRTTDILATPMECSGVLSAVSAFFTQLAHYQADDPVAAARLEPHAASLAVSLLRLTSPLRPPAEIPALLRRDQVIAYIHAHLTDPDLDADRIADAVRLSRRSLYRLFHDTDYTLMDYLRRARVEAAQNLLRNHPTKSISHISREAGFNDERSFYRTFRTITGMTPNDYREQFH</sequence>
<accession>A0A916TKA2</accession>